<name>C7XV56_9LACO</name>
<evidence type="ECO:0000313" key="3">
    <source>
        <dbReference type="Proteomes" id="UP000003987"/>
    </source>
</evidence>
<dbReference type="Gene3D" id="1.10.1760.20">
    <property type="match status" value="1"/>
</dbReference>
<reference evidence="2 3" key="1">
    <citation type="submission" date="2009-06" db="EMBL/GenBank/DDBJ databases">
        <title>The Genome Sequence of Lactobacillus coleohominis strain 101-4-CHN.</title>
        <authorList>
            <consortium name="The Broad Institute Genome Sequencing Platform"/>
            <person name="Ward D."/>
            <person name="Young S.K."/>
            <person name="Zeng Q."/>
            <person name="Koehrsen M."/>
            <person name="Alvarado L."/>
            <person name="Berlin A."/>
            <person name="Borenstein D."/>
            <person name="Chen Z."/>
            <person name="Engels R."/>
            <person name="Freedman E."/>
            <person name="Gellesch M."/>
            <person name="Goldberg J."/>
            <person name="Griggs A."/>
            <person name="Gujja S."/>
            <person name="Heiman D."/>
            <person name="Hepburn T."/>
            <person name="Howarth C."/>
            <person name="Jen D."/>
            <person name="Larson L."/>
            <person name="Lewis B."/>
            <person name="Mehta T."/>
            <person name="Park D."/>
            <person name="Pearson M."/>
            <person name="Roberts A."/>
            <person name="Saif S."/>
            <person name="Shea T."/>
            <person name="Shenoy N."/>
            <person name="Sisk P."/>
            <person name="Stolte C."/>
            <person name="Sykes S."/>
            <person name="Walk T."/>
            <person name="White J."/>
            <person name="Yandava C."/>
            <person name="Liu Y."/>
            <person name="Xu Q."/>
            <person name="Lander E."/>
            <person name="Nusbaum C."/>
            <person name="Galagan J."/>
            <person name="Birren B."/>
        </authorList>
    </citation>
    <scope>NUCLEOTIDE SEQUENCE [LARGE SCALE GENOMIC DNA]</scope>
    <source>
        <strain evidence="2 3">101-4-CHN</strain>
    </source>
</reference>
<evidence type="ECO:0000313" key="2">
    <source>
        <dbReference type="EMBL" id="EEU30587.1"/>
    </source>
</evidence>
<dbReference type="eggNOG" id="COG4684">
    <property type="taxonomic scope" value="Bacteria"/>
</dbReference>
<keyword evidence="3" id="KW-1185">Reference proteome</keyword>
<dbReference type="HOGENOM" id="CLU_088550_0_0_9"/>
<evidence type="ECO:0000256" key="1">
    <source>
        <dbReference type="SAM" id="Phobius"/>
    </source>
</evidence>
<organism evidence="2 3">
    <name type="scientific">Limosilactobacillus coleohominis 101-4-CHN</name>
    <dbReference type="NCBI Taxonomy" id="575594"/>
    <lineage>
        <taxon>Bacteria</taxon>
        <taxon>Bacillati</taxon>
        <taxon>Bacillota</taxon>
        <taxon>Bacilli</taxon>
        <taxon>Lactobacillales</taxon>
        <taxon>Lactobacillaceae</taxon>
        <taxon>Limosilactobacillus</taxon>
    </lineage>
</organism>
<dbReference type="RefSeq" id="WP_006916798.1">
    <property type="nucleotide sequence ID" value="NZ_GG698803.1"/>
</dbReference>
<sequence length="198" mass="21111">MNRQRQQIHNMTRRTMLIVLIVLQDLLPFIGNLPIGPLSITTLPITVAVVAVLFGPLDGAVIGGAWGVLTWIRAFVYPSSPLAPLIFTNPFIAVLPRIMVGIVAGYVFKIVRQRSERIAASLSGALASLTNSMLVLGGIYLFANTPAVAAGYHVHQSGLLNALAVILGTNGVVELIITAVVTPLIALPLLRHLQRKGA</sequence>
<dbReference type="AlphaFoldDB" id="C7XV56"/>
<dbReference type="Pfam" id="PF12822">
    <property type="entry name" value="ECF_trnsprt"/>
    <property type="match status" value="1"/>
</dbReference>
<keyword evidence="1" id="KW-1133">Transmembrane helix</keyword>
<dbReference type="InterPro" id="IPR024529">
    <property type="entry name" value="ECF_trnsprt_substrate-spec"/>
</dbReference>
<dbReference type="OrthoDB" id="9813540at2"/>
<feature type="transmembrane region" description="Helical" evidence="1">
    <location>
        <begin position="86"/>
        <end position="108"/>
    </location>
</feature>
<accession>C7XV56</accession>
<feature type="transmembrane region" description="Helical" evidence="1">
    <location>
        <begin position="163"/>
        <end position="190"/>
    </location>
</feature>
<dbReference type="EMBL" id="GG698803">
    <property type="protein sequence ID" value="EEU30587.1"/>
    <property type="molecule type" value="Genomic_DNA"/>
</dbReference>
<keyword evidence="1" id="KW-0472">Membrane</keyword>
<gene>
    <name evidence="2" type="ORF">HMPREF0501_00965</name>
</gene>
<keyword evidence="1" id="KW-0812">Transmembrane</keyword>
<dbReference type="STRING" id="575594.HMPREF0501_00965"/>
<protein>
    <recommendedName>
        <fullName evidence="4">Thiamine transporter protein (Thia_YuaJ)</fullName>
    </recommendedName>
</protein>
<proteinExistence type="predicted"/>
<feature type="transmembrane region" description="Helical" evidence="1">
    <location>
        <begin position="120"/>
        <end position="143"/>
    </location>
</feature>
<dbReference type="GO" id="GO:0022857">
    <property type="term" value="F:transmembrane transporter activity"/>
    <property type="evidence" value="ECO:0007669"/>
    <property type="project" value="InterPro"/>
</dbReference>
<evidence type="ECO:0008006" key="4">
    <source>
        <dbReference type="Google" id="ProtNLM"/>
    </source>
</evidence>
<dbReference type="Proteomes" id="UP000003987">
    <property type="component" value="Unassembled WGS sequence"/>
</dbReference>